<proteinExistence type="predicted"/>
<accession>N8ZSC0</accession>
<organism evidence="1 2">
    <name type="scientific">Acinetobacter gerneri DSM 14967 = CIP 107464 = MTCC 9824</name>
    <dbReference type="NCBI Taxonomy" id="1120926"/>
    <lineage>
        <taxon>Bacteria</taxon>
        <taxon>Pseudomonadati</taxon>
        <taxon>Pseudomonadota</taxon>
        <taxon>Gammaproteobacteria</taxon>
        <taxon>Moraxellales</taxon>
        <taxon>Moraxellaceae</taxon>
        <taxon>Acinetobacter</taxon>
    </lineage>
</organism>
<comment type="caution">
    <text evidence="1">The sequence shown here is derived from an EMBL/GenBank/DDBJ whole genome shotgun (WGS) entry which is preliminary data.</text>
</comment>
<name>N8ZSC0_9GAMM</name>
<keyword evidence="2" id="KW-1185">Reference proteome</keyword>
<dbReference type="EMBL" id="APPN01000056">
    <property type="protein sequence ID" value="ENV34405.1"/>
    <property type="molecule type" value="Genomic_DNA"/>
</dbReference>
<dbReference type="AlphaFoldDB" id="N8ZSC0"/>
<protein>
    <submittedName>
        <fullName evidence="1">Uncharacterized protein</fullName>
    </submittedName>
</protein>
<evidence type="ECO:0000313" key="2">
    <source>
        <dbReference type="Proteomes" id="UP000013117"/>
    </source>
</evidence>
<feature type="non-terminal residue" evidence="1">
    <location>
        <position position="1"/>
    </location>
</feature>
<dbReference type="Proteomes" id="UP000013117">
    <property type="component" value="Unassembled WGS sequence"/>
</dbReference>
<gene>
    <name evidence="1" type="ORF">F960_01392</name>
</gene>
<sequence>AYRGPRYSQSEVYYWIHRWDSANFDQGILNLNGKKEELLPILGQFGNDNRIVSYTGIWVPFNFEGLGKELKKGQEFPEEGEHERQSGRISSKLAVWKLAKREDGGPVLLPNPF</sequence>
<reference evidence="1 2" key="1">
    <citation type="submission" date="2013-02" db="EMBL/GenBank/DDBJ databases">
        <title>The Genome Sequence of Acinetobacter gerneri CIP 107464.</title>
        <authorList>
            <consortium name="The Broad Institute Genome Sequencing Platform"/>
            <consortium name="The Broad Institute Genome Sequencing Center for Infectious Disease"/>
            <person name="Cerqueira G."/>
            <person name="Feldgarden M."/>
            <person name="Courvalin P."/>
            <person name="Perichon B."/>
            <person name="Grillot-Courvalin C."/>
            <person name="Clermont D."/>
            <person name="Rocha E."/>
            <person name="Yoon E.-J."/>
            <person name="Nemec A."/>
            <person name="Walker B."/>
            <person name="Young S.K."/>
            <person name="Zeng Q."/>
            <person name="Gargeya S."/>
            <person name="Fitzgerald M."/>
            <person name="Haas B."/>
            <person name="Abouelleil A."/>
            <person name="Alvarado L."/>
            <person name="Arachchi H.M."/>
            <person name="Berlin A.M."/>
            <person name="Chapman S.B."/>
            <person name="Dewar J."/>
            <person name="Goldberg J."/>
            <person name="Griggs A."/>
            <person name="Gujja S."/>
            <person name="Hansen M."/>
            <person name="Howarth C."/>
            <person name="Imamovic A."/>
            <person name="Larimer J."/>
            <person name="McCowan C."/>
            <person name="Murphy C."/>
            <person name="Neiman D."/>
            <person name="Pearson M."/>
            <person name="Priest M."/>
            <person name="Roberts A."/>
            <person name="Saif S."/>
            <person name="Shea T."/>
            <person name="Sisk P."/>
            <person name="Sykes S."/>
            <person name="Wortman J."/>
            <person name="Nusbaum C."/>
            <person name="Birren B."/>
        </authorList>
    </citation>
    <scope>NUCLEOTIDE SEQUENCE [LARGE SCALE GENOMIC DNA]</scope>
    <source>
        <strain evidence="1 2">CIP 107464</strain>
    </source>
</reference>
<dbReference type="HOGENOM" id="CLU_2138590_0_0_6"/>
<dbReference type="PATRIC" id="fig|1120926.3.peg.1336"/>
<evidence type="ECO:0000313" key="1">
    <source>
        <dbReference type="EMBL" id="ENV34405.1"/>
    </source>
</evidence>